<proteinExistence type="predicted"/>
<organism evidence="2 3">
    <name type="scientific">Tessaracoccus defluvii</name>
    <dbReference type="NCBI Taxonomy" id="1285901"/>
    <lineage>
        <taxon>Bacteria</taxon>
        <taxon>Bacillati</taxon>
        <taxon>Actinomycetota</taxon>
        <taxon>Actinomycetes</taxon>
        <taxon>Propionibacteriales</taxon>
        <taxon>Propionibacteriaceae</taxon>
        <taxon>Tessaracoccus</taxon>
    </lineage>
</organism>
<dbReference type="Proteomes" id="UP000516117">
    <property type="component" value="Chromosome"/>
</dbReference>
<evidence type="ECO:0000256" key="1">
    <source>
        <dbReference type="SAM" id="MobiDB-lite"/>
    </source>
</evidence>
<accession>A0A7H0H4B9</accession>
<sequence length="280" mass="29902">MEPLQKELLERLLELCDRDLYQPLSNAYLTLTSYVDRLLQIDVQELVTARATSTAMFQVPAIFDTIAQQGDALQRQVHDMLRGLDRSMQAMARCADSPAKLAGMGRTWLTLADKVQEMEQIATRLADQPDWKGEASEAHLAVLPKQIEALGNLESMARSAAESVIVVGAMQSDVFDAAGALLHECIVRLKGHVSSAPAAYYSATTSCLTALAATEAAMGRILTGEGSWRATADEIALGLSDGAAAGQTWPKAVSGSATTGKGKDKSETTWQTSVSAGESL</sequence>
<keyword evidence="3" id="KW-1185">Reference proteome</keyword>
<name>A0A7H0H4B9_9ACTN</name>
<evidence type="ECO:0000313" key="3">
    <source>
        <dbReference type="Proteomes" id="UP000516117"/>
    </source>
</evidence>
<dbReference type="EMBL" id="CP060789">
    <property type="protein sequence ID" value="QNP55385.1"/>
    <property type="molecule type" value="Genomic_DNA"/>
</dbReference>
<dbReference type="RefSeq" id="WP_187720517.1">
    <property type="nucleotide sequence ID" value="NZ_CP060789.1"/>
</dbReference>
<evidence type="ECO:0000313" key="2">
    <source>
        <dbReference type="EMBL" id="QNP55385.1"/>
    </source>
</evidence>
<dbReference type="AlphaFoldDB" id="A0A7H0H4B9"/>
<feature type="region of interest" description="Disordered" evidence="1">
    <location>
        <begin position="246"/>
        <end position="280"/>
    </location>
</feature>
<feature type="compositionally biased region" description="Polar residues" evidence="1">
    <location>
        <begin position="268"/>
        <end position="280"/>
    </location>
</feature>
<reference evidence="2 3" key="1">
    <citation type="submission" date="2020-08" db="EMBL/GenBank/DDBJ databases">
        <title>Genome sequence of Tessaracoccus defluvii JCM 17540T.</title>
        <authorList>
            <person name="Hyun D.-W."/>
            <person name="Bae J.-W."/>
        </authorList>
    </citation>
    <scope>NUCLEOTIDE SEQUENCE [LARGE SCALE GENOMIC DNA]</scope>
    <source>
        <strain evidence="2 3">JCM 17540</strain>
    </source>
</reference>
<protein>
    <submittedName>
        <fullName evidence="2">Uncharacterized protein</fullName>
    </submittedName>
</protein>
<dbReference type="KEGG" id="tdf:H9L22_14395"/>
<gene>
    <name evidence="2" type="ORF">H9L22_14395</name>
</gene>